<keyword evidence="8" id="KW-0648">Protein biosynthesis</keyword>
<comment type="function">
    <text evidence="3">Protein-arginine rhamnosyltransferase that catalyzes the transfer of a single rhamnose to elongation factor P (EF-P) on 'Lys-32', a modification required for EF-P-dependent rescue of polyproline stalled ribosomes.</text>
</comment>
<evidence type="ECO:0000256" key="2">
    <source>
        <dbReference type="ARBA" id="ARBA00022679"/>
    </source>
</evidence>
<dbReference type="InterPro" id="IPR016633">
    <property type="entry name" value="EarP"/>
</dbReference>
<accession>A0ABS8BJD8</accession>
<gene>
    <name evidence="8" type="primary">earP</name>
    <name evidence="8" type="ORF">LG219_05945</name>
</gene>
<dbReference type="EMBL" id="JAJAWG010000002">
    <property type="protein sequence ID" value="MCB5195830.1"/>
    <property type="molecule type" value="Genomic_DNA"/>
</dbReference>
<evidence type="ECO:0000256" key="3">
    <source>
        <dbReference type="ARBA" id="ARBA00024303"/>
    </source>
</evidence>
<dbReference type="RefSeq" id="WP_226763612.1">
    <property type="nucleotide sequence ID" value="NZ_JAJAWG010000002.1"/>
</dbReference>
<sequence length="378" mass="42899">MQTWTIFCRVVDNFGDIGVCWRLARQLANEHHLAVTLWVDDLASFAQIRPEIQPDLAIQMLDTVSIRHWPKQWPIETSASEVVIEAFGCDLPSAYLAHMQQWPSKPIWLNLEYLSAEDWVAGCHGLPSPQMGLNKYFFFPGFSQRTGGLIAERSMLSRRAQWQASDSQQLRRQLAPLLPAETADTVFISLFAYENPAVIDWLSALKDSPTPIHLFIPIGKVLPQIAQLLKLPALYVGQVYQYGACHLAILPMLSQDDYDQLLWSCDLNFVRGEDSFVRAQWAGIPMVWQIYPQSENTHLDKLAAFLALYTADLPTQSAEALTAFYQCWNQGGDVAASWLAYYQQQAILQKHAKNWAFRLAEHGDLATNLVKFTQSKLK</sequence>
<organism evidence="8 9">
    <name type="scientific">Deefgea salmonis</name>
    <dbReference type="NCBI Taxonomy" id="2875502"/>
    <lineage>
        <taxon>Bacteria</taxon>
        <taxon>Pseudomonadati</taxon>
        <taxon>Pseudomonadota</taxon>
        <taxon>Betaproteobacteria</taxon>
        <taxon>Neisseriales</taxon>
        <taxon>Chitinibacteraceae</taxon>
        <taxon>Deefgea</taxon>
    </lineage>
</organism>
<dbReference type="NCBIfam" id="TIGR03837">
    <property type="entry name" value="efp_Arg_rhamno"/>
    <property type="match status" value="1"/>
</dbReference>
<keyword evidence="2" id="KW-0808">Transferase</keyword>
<comment type="catalytic activity">
    <reaction evidence="7">
        <text>dTDP-beta-L-rhamnose + L-arginyl-[protein] = N(omega)-(alpha-L-rhamnosyl)-L-arginyl-[protein] + dTDP + H(+)</text>
        <dbReference type="Rhea" id="RHEA:66692"/>
        <dbReference type="Rhea" id="RHEA-COMP:10532"/>
        <dbReference type="Rhea" id="RHEA-COMP:17096"/>
        <dbReference type="ChEBI" id="CHEBI:15378"/>
        <dbReference type="ChEBI" id="CHEBI:29965"/>
        <dbReference type="ChEBI" id="CHEBI:57510"/>
        <dbReference type="ChEBI" id="CHEBI:58369"/>
        <dbReference type="ChEBI" id="CHEBI:167445"/>
    </reaction>
    <physiologicalReaction direction="left-to-right" evidence="7">
        <dbReference type="Rhea" id="RHEA:66693"/>
    </physiologicalReaction>
</comment>
<comment type="caution">
    <text evidence="8">The sequence shown here is derived from an EMBL/GenBank/DDBJ whole genome shotgun (WGS) entry which is preliminary data.</text>
</comment>
<keyword evidence="1" id="KW-0328">Glycosyltransferase</keyword>
<reference evidence="8 9" key="1">
    <citation type="submission" date="2021-10" db="EMBL/GenBank/DDBJ databases">
        <authorList>
            <person name="Chen M."/>
        </authorList>
    </citation>
    <scope>NUCLEOTIDE SEQUENCE [LARGE SCALE GENOMIC DNA]</scope>
    <source>
        <strain evidence="8 9">H3-26</strain>
    </source>
</reference>
<evidence type="ECO:0000256" key="5">
    <source>
        <dbReference type="ARBA" id="ARBA00024416"/>
    </source>
</evidence>
<dbReference type="Proteomes" id="UP001198034">
    <property type="component" value="Unassembled WGS sequence"/>
</dbReference>
<dbReference type="Pfam" id="PF10093">
    <property type="entry name" value="EarP"/>
    <property type="match status" value="1"/>
</dbReference>
<evidence type="ECO:0000313" key="8">
    <source>
        <dbReference type="EMBL" id="MCB5195830.1"/>
    </source>
</evidence>
<evidence type="ECO:0000256" key="4">
    <source>
        <dbReference type="ARBA" id="ARBA00024346"/>
    </source>
</evidence>
<name>A0ABS8BJD8_9NEIS</name>
<protein>
    <recommendedName>
        <fullName evidence="5">Protein-arginine rhamnosyltransferase</fullName>
    </recommendedName>
    <alternativeName>
        <fullName evidence="6">EF-P arginine rhamnosyltransferase</fullName>
    </alternativeName>
</protein>
<evidence type="ECO:0000256" key="1">
    <source>
        <dbReference type="ARBA" id="ARBA00022676"/>
    </source>
</evidence>
<evidence type="ECO:0000256" key="7">
    <source>
        <dbReference type="ARBA" id="ARBA00048472"/>
    </source>
</evidence>
<evidence type="ECO:0000256" key="6">
    <source>
        <dbReference type="ARBA" id="ARBA00030025"/>
    </source>
</evidence>
<comment type="similarity">
    <text evidence="4">Belongs to the glycosyltransferase 104 family.</text>
</comment>
<dbReference type="PIRSF" id="PIRSF015557">
    <property type="entry name" value="UCP015557"/>
    <property type="match status" value="1"/>
</dbReference>
<evidence type="ECO:0000313" key="9">
    <source>
        <dbReference type="Proteomes" id="UP001198034"/>
    </source>
</evidence>
<proteinExistence type="inferred from homology"/>
<dbReference type="GO" id="GO:0003746">
    <property type="term" value="F:translation elongation factor activity"/>
    <property type="evidence" value="ECO:0007669"/>
    <property type="project" value="UniProtKB-KW"/>
</dbReference>
<keyword evidence="8" id="KW-0251">Elongation factor</keyword>
<keyword evidence="9" id="KW-1185">Reference proteome</keyword>